<organism evidence="6 7">
    <name type="scientific">Evansella alkalicola</name>
    <dbReference type="NCBI Taxonomy" id="745819"/>
    <lineage>
        <taxon>Bacteria</taxon>
        <taxon>Bacillati</taxon>
        <taxon>Bacillota</taxon>
        <taxon>Bacilli</taxon>
        <taxon>Bacillales</taxon>
        <taxon>Bacillaceae</taxon>
        <taxon>Evansella</taxon>
    </lineage>
</organism>
<keyword evidence="3 5" id="KW-1133">Transmembrane helix</keyword>
<name>A0ABS6JXM6_9BACI</name>
<keyword evidence="7" id="KW-1185">Reference proteome</keyword>
<sequence>MDIDQVLLNFNPTSLMILNIFIGFVMFGVALDLKVQDFKNAFSTPKPMLIGLFSQFVLLPAFTFLLVLAIQPRPSIALGLLLIAACPGGNLSNFMTHLAKGNTALSINMSAVATVAAIVMTPMNVMFWGSLLPETNAILRSFTINPWDMLELIVLILALPLAIGMFVKYRKPDFASRASKPMKYFSIIVFIGFVVVALINNWQYFLEFVGLVILAVFLHNLVALLSGYFAAKLFKLREPSRRAIAIEVGIQNSALGLILIFNFFDGLGGMAVVAAWWGVWHIVSGLTVAFFWSKRPPNNQDFAVNGGLKI</sequence>
<comment type="caution">
    <text evidence="6">The sequence shown here is derived from an EMBL/GenBank/DDBJ whole genome shotgun (WGS) entry which is preliminary data.</text>
</comment>
<dbReference type="RefSeq" id="WP_088074497.1">
    <property type="nucleotide sequence ID" value="NZ_JAHQCR010000075.1"/>
</dbReference>
<dbReference type="EMBL" id="JAHQCR010000075">
    <property type="protein sequence ID" value="MBU9723334.1"/>
    <property type="molecule type" value="Genomic_DNA"/>
</dbReference>
<evidence type="ECO:0000256" key="4">
    <source>
        <dbReference type="ARBA" id="ARBA00023136"/>
    </source>
</evidence>
<dbReference type="Gene3D" id="1.20.1530.20">
    <property type="match status" value="1"/>
</dbReference>
<dbReference type="Proteomes" id="UP000790580">
    <property type="component" value="Unassembled WGS sequence"/>
</dbReference>
<dbReference type="InterPro" id="IPR038770">
    <property type="entry name" value="Na+/solute_symporter_sf"/>
</dbReference>
<dbReference type="PANTHER" id="PTHR10361:SF28">
    <property type="entry name" value="P3 PROTEIN-RELATED"/>
    <property type="match status" value="1"/>
</dbReference>
<evidence type="ECO:0000256" key="3">
    <source>
        <dbReference type="ARBA" id="ARBA00022989"/>
    </source>
</evidence>
<dbReference type="InterPro" id="IPR002657">
    <property type="entry name" value="BilAc:Na_symport/Acr3"/>
</dbReference>
<dbReference type="Pfam" id="PF01758">
    <property type="entry name" value="SBF"/>
    <property type="match status" value="1"/>
</dbReference>
<feature type="transmembrane region" description="Helical" evidence="5">
    <location>
        <begin position="181"/>
        <end position="202"/>
    </location>
</feature>
<feature type="transmembrane region" description="Helical" evidence="5">
    <location>
        <begin position="47"/>
        <end position="70"/>
    </location>
</feature>
<comment type="subcellular location">
    <subcellularLocation>
        <location evidence="1">Membrane</location>
        <topology evidence="1">Multi-pass membrane protein</topology>
    </subcellularLocation>
</comment>
<reference evidence="6 7" key="1">
    <citation type="submission" date="2021-06" db="EMBL/GenBank/DDBJ databases">
        <title>Bacillus sp. RD4P76, an endophyte from a halophyte.</title>
        <authorList>
            <person name="Sun J.-Q."/>
        </authorList>
    </citation>
    <scope>NUCLEOTIDE SEQUENCE [LARGE SCALE GENOMIC DNA]</scope>
    <source>
        <strain evidence="6 7">JCM 17098</strain>
    </source>
</reference>
<evidence type="ECO:0000256" key="2">
    <source>
        <dbReference type="ARBA" id="ARBA00022692"/>
    </source>
</evidence>
<feature type="transmembrane region" description="Helical" evidence="5">
    <location>
        <begin position="243"/>
        <end position="264"/>
    </location>
</feature>
<evidence type="ECO:0000313" key="7">
    <source>
        <dbReference type="Proteomes" id="UP000790580"/>
    </source>
</evidence>
<feature type="transmembrane region" description="Helical" evidence="5">
    <location>
        <begin position="15"/>
        <end position="35"/>
    </location>
</feature>
<keyword evidence="2 5" id="KW-0812">Transmembrane</keyword>
<accession>A0ABS6JXM6</accession>
<protein>
    <submittedName>
        <fullName evidence="6">Bile acid:sodium symporter family protein</fullName>
    </submittedName>
</protein>
<dbReference type="InterPro" id="IPR004710">
    <property type="entry name" value="Bilac:Na_transpt"/>
</dbReference>
<feature type="transmembrane region" description="Helical" evidence="5">
    <location>
        <begin position="76"/>
        <end position="95"/>
    </location>
</feature>
<feature type="transmembrane region" description="Helical" evidence="5">
    <location>
        <begin position="208"/>
        <end position="231"/>
    </location>
</feature>
<evidence type="ECO:0000256" key="1">
    <source>
        <dbReference type="ARBA" id="ARBA00004141"/>
    </source>
</evidence>
<dbReference type="PANTHER" id="PTHR10361">
    <property type="entry name" value="SODIUM-BILE ACID COTRANSPORTER"/>
    <property type="match status" value="1"/>
</dbReference>
<gene>
    <name evidence="6" type="ORF">KS407_18105</name>
</gene>
<evidence type="ECO:0000256" key="5">
    <source>
        <dbReference type="SAM" id="Phobius"/>
    </source>
</evidence>
<evidence type="ECO:0000313" key="6">
    <source>
        <dbReference type="EMBL" id="MBU9723334.1"/>
    </source>
</evidence>
<feature type="transmembrane region" description="Helical" evidence="5">
    <location>
        <begin position="107"/>
        <end position="129"/>
    </location>
</feature>
<feature type="transmembrane region" description="Helical" evidence="5">
    <location>
        <begin position="270"/>
        <end position="292"/>
    </location>
</feature>
<proteinExistence type="predicted"/>
<keyword evidence="4 5" id="KW-0472">Membrane</keyword>
<feature type="transmembrane region" description="Helical" evidence="5">
    <location>
        <begin position="149"/>
        <end position="169"/>
    </location>
</feature>